<name>A0ABQ0LPW4_MYCCL</name>
<reference evidence="2" key="1">
    <citation type="submission" date="2014-09" db="EMBL/GenBank/DDBJ databases">
        <title>Genome sequence of the luminous mushroom Mycena chlorophos for searching fungal bioluminescence genes.</title>
        <authorList>
            <person name="Tanaka Y."/>
            <person name="Kasuga D."/>
            <person name="Oba Y."/>
            <person name="Hase S."/>
            <person name="Sato K."/>
            <person name="Oba Y."/>
            <person name="Sakakibara Y."/>
        </authorList>
    </citation>
    <scope>NUCLEOTIDE SEQUENCE</scope>
</reference>
<dbReference type="PANTHER" id="PTHR33050:SF7">
    <property type="entry name" value="RIBONUCLEASE H"/>
    <property type="match status" value="1"/>
</dbReference>
<dbReference type="InterPro" id="IPR043128">
    <property type="entry name" value="Rev_trsase/Diguanyl_cyclase"/>
</dbReference>
<sequence length="596" mass="65330">MAVDPAQMERATVSALHGTVALAAISAPTAPPASTGARCAALATGTTRSAAPLSNFLPVLTPLLPDSWERRLRAAGLLEDFGDVPRGLRDGFDFGIRSFLTHTFIPPNHRSALEHPEVIMAYIRAELAAGHYSGPFHPSRLQNIIGFFRSSPLGVVPKAGSLDEWRIIQDFSFPRNDPTRSSVNAEIDSDDFPCEWGTFSEVVLMVLDAPPGTEAATLDVDAAFRRVPIHPSQQPHFVVVWDNLCYLDHVAPFGPASSPGIFGRLADAMKALYLANDIGPLKKWVDDFLFLRFPISYNPTRFAYGLDEIYALAEDLGWPWKPSKTRPFDPVFKYLGFIWDLGAKTVAIPEAKRLRYIRKLEDWVEGAKFSRKEAESVLGTLVHCSLAVPDGRSRLPAISKFASAFSPAKPFSKHTLTATVVEDIAWWRGQLASSFCGSTLVRPPTISGVEFFVDASTSYGIGVVFDGVWDAWHLCPGWDAEGRDIGWAEMVAIELGLLVAVARGFSEVHLHLHSDNQGVIGALDGGKSRNSEQNRVLRRIVSILRAHSIWITTSYIPSALNAADRPSRGLAPIPERPRSFATVDVPFCLRGLVARV</sequence>
<organism evidence="2 3">
    <name type="scientific">Mycena chlorophos</name>
    <name type="common">Agaric fungus</name>
    <name type="synonym">Agaricus chlorophos</name>
    <dbReference type="NCBI Taxonomy" id="658473"/>
    <lineage>
        <taxon>Eukaryota</taxon>
        <taxon>Fungi</taxon>
        <taxon>Dikarya</taxon>
        <taxon>Basidiomycota</taxon>
        <taxon>Agaricomycotina</taxon>
        <taxon>Agaricomycetes</taxon>
        <taxon>Agaricomycetidae</taxon>
        <taxon>Agaricales</taxon>
        <taxon>Marasmiineae</taxon>
        <taxon>Mycenaceae</taxon>
        <taxon>Mycena</taxon>
    </lineage>
</organism>
<dbReference type="InterPro" id="IPR052055">
    <property type="entry name" value="Hepadnavirus_pol/RT"/>
</dbReference>
<dbReference type="EMBL" id="DF848194">
    <property type="protein sequence ID" value="GAT53150.1"/>
    <property type="molecule type" value="Genomic_DNA"/>
</dbReference>
<dbReference type="Gene3D" id="3.30.70.270">
    <property type="match status" value="1"/>
</dbReference>
<evidence type="ECO:0000259" key="1">
    <source>
        <dbReference type="PROSITE" id="PS50878"/>
    </source>
</evidence>
<dbReference type="InterPro" id="IPR000477">
    <property type="entry name" value="RT_dom"/>
</dbReference>
<dbReference type="InterPro" id="IPR043502">
    <property type="entry name" value="DNA/RNA_pol_sf"/>
</dbReference>
<dbReference type="Gene3D" id="3.10.10.10">
    <property type="entry name" value="HIV Type 1 Reverse Transcriptase, subunit A, domain 1"/>
    <property type="match status" value="1"/>
</dbReference>
<gene>
    <name evidence="2" type="ORF">MCHLO_10141</name>
</gene>
<protein>
    <recommendedName>
        <fullName evidence="1">Reverse transcriptase domain-containing protein</fullName>
    </recommendedName>
</protein>
<dbReference type="Proteomes" id="UP000815677">
    <property type="component" value="Unassembled WGS sequence"/>
</dbReference>
<feature type="domain" description="Reverse transcriptase" evidence="1">
    <location>
        <begin position="137"/>
        <end position="339"/>
    </location>
</feature>
<dbReference type="PROSITE" id="PS50878">
    <property type="entry name" value="RT_POL"/>
    <property type="match status" value="1"/>
</dbReference>
<dbReference type="PANTHER" id="PTHR33050">
    <property type="entry name" value="REVERSE TRANSCRIPTASE DOMAIN-CONTAINING PROTEIN"/>
    <property type="match status" value="1"/>
</dbReference>
<evidence type="ECO:0000313" key="3">
    <source>
        <dbReference type="Proteomes" id="UP000815677"/>
    </source>
</evidence>
<evidence type="ECO:0000313" key="2">
    <source>
        <dbReference type="EMBL" id="GAT53150.1"/>
    </source>
</evidence>
<proteinExistence type="predicted"/>
<accession>A0ABQ0LPW4</accession>
<dbReference type="SUPFAM" id="SSF56672">
    <property type="entry name" value="DNA/RNA polymerases"/>
    <property type="match status" value="1"/>
</dbReference>
<keyword evidence="3" id="KW-1185">Reference proteome</keyword>